<gene>
    <name evidence="1" type="ORF">ARHIZOSPH14_09560</name>
</gene>
<proteinExistence type="predicted"/>
<dbReference type="AlphaFoldDB" id="A0A9W6FN88"/>
<keyword evidence="2" id="KW-1185">Reference proteome</keyword>
<dbReference type="EMBL" id="BSDP01000001">
    <property type="protein sequence ID" value="GLI26714.1"/>
    <property type="molecule type" value="Genomic_DNA"/>
</dbReference>
<dbReference type="Proteomes" id="UP001144396">
    <property type="component" value="Unassembled WGS sequence"/>
</dbReference>
<evidence type="ECO:0000313" key="1">
    <source>
        <dbReference type="EMBL" id="GLI26714.1"/>
    </source>
</evidence>
<dbReference type="RefSeq" id="WP_281882731.1">
    <property type="nucleotide sequence ID" value="NZ_BSDP01000001.1"/>
</dbReference>
<sequence>MITTTTTTADADVRVAASMARGMRCGWYRTLFELGPVTVDAFADEAGIGPDAATGWIGRQVDAGVLRVVGTDAAGEPLVLLPGEHVTALLGDRGEDELSGARAMALHYRDRMAPVVRAVGDHGLRALAEAA</sequence>
<reference evidence="1" key="1">
    <citation type="submission" date="2022-12" db="EMBL/GenBank/DDBJ databases">
        <title>Reference genome sequencing for broad-spectrum identification of bacterial and archaeal isolates by mass spectrometry.</title>
        <authorList>
            <person name="Sekiguchi Y."/>
            <person name="Tourlousse D.M."/>
        </authorList>
    </citation>
    <scope>NUCLEOTIDE SEQUENCE</scope>
    <source>
        <strain evidence="1">14</strain>
    </source>
</reference>
<comment type="caution">
    <text evidence="1">The sequence shown here is derived from an EMBL/GenBank/DDBJ whole genome shotgun (WGS) entry which is preliminary data.</text>
</comment>
<accession>A0A9W6FN88</accession>
<name>A0A9W6FN88_9MICO</name>
<evidence type="ECO:0000313" key="2">
    <source>
        <dbReference type="Proteomes" id="UP001144396"/>
    </source>
</evidence>
<organism evidence="1 2">
    <name type="scientific">Agromyces rhizosphaerae</name>
    <dbReference type="NCBI Taxonomy" id="88374"/>
    <lineage>
        <taxon>Bacteria</taxon>
        <taxon>Bacillati</taxon>
        <taxon>Actinomycetota</taxon>
        <taxon>Actinomycetes</taxon>
        <taxon>Micrococcales</taxon>
        <taxon>Microbacteriaceae</taxon>
        <taxon>Agromyces</taxon>
    </lineage>
</organism>
<protein>
    <submittedName>
        <fullName evidence="1">Uncharacterized protein</fullName>
    </submittedName>
</protein>